<evidence type="ECO:0000313" key="3">
    <source>
        <dbReference type="Proteomes" id="UP000641588"/>
    </source>
</evidence>
<organism evidence="2 3">
    <name type="scientific">Paenibacillus foliorum</name>
    <dbReference type="NCBI Taxonomy" id="2654974"/>
    <lineage>
        <taxon>Bacteria</taxon>
        <taxon>Bacillati</taxon>
        <taxon>Bacillota</taxon>
        <taxon>Bacilli</taxon>
        <taxon>Bacillales</taxon>
        <taxon>Paenibacillaceae</taxon>
        <taxon>Paenibacillus</taxon>
    </lineage>
</organism>
<dbReference type="InterPro" id="IPR013154">
    <property type="entry name" value="ADH-like_N"/>
</dbReference>
<dbReference type="SUPFAM" id="SSF51735">
    <property type="entry name" value="NAD(P)-binding Rossmann-fold domains"/>
    <property type="match status" value="1"/>
</dbReference>
<dbReference type="Pfam" id="PF13602">
    <property type="entry name" value="ADH_zinc_N_2"/>
    <property type="match status" value="1"/>
</dbReference>
<dbReference type="RefSeq" id="WP_171650892.1">
    <property type="nucleotide sequence ID" value="NZ_WHOD01000020.1"/>
</dbReference>
<dbReference type="CDD" id="cd08273">
    <property type="entry name" value="MDR8"/>
    <property type="match status" value="1"/>
</dbReference>
<proteinExistence type="predicted"/>
<dbReference type="InterPro" id="IPR036291">
    <property type="entry name" value="NAD(P)-bd_dom_sf"/>
</dbReference>
<comment type="caution">
    <text evidence="2">The sequence shown here is derived from an EMBL/GenBank/DDBJ whole genome shotgun (WGS) entry which is preliminary data.</text>
</comment>
<dbReference type="GO" id="GO:0016491">
    <property type="term" value="F:oxidoreductase activity"/>
    <property type="evidence" value="ECO:0007669"/>
    <property type="project" value="InterPro"/>
</dbReference>
<dbReference type="PANTHER" id="PTHR43677">
    <property type="entry name" value="SHORT-CHAIN DEHYDROGENASE/REDUCTASE"/>
    <property type="match status" value="1"/>
</dbReference>
<protein>
    <submittedName>
        <fullName evidence="2">Zinc-binding dehydrogenase</fullName>
    </submittedName>
</protein>
<dbReference type="SMART" id="SM00829">
    <property type="entry name" value="PKS_ER"/>
    <property type="match status" value="1"/>
</dbReference>
<dbReference type="EMBL" id="WHOD01000020">
    <property type="protein sequence ID" value="NOU92689.1"/>
    <property type="molecule type" value="Genomic_DNA"/>
</dbReference>
<reference evidence="2" key="1">
    <citation type="submission" date="2019-10" db="EMBL/GenBank/DDBJ databases">
        <title>Description of Paenibacillus glebae sp. nov.</title>
        <authorList>
            <person name="Carlier A."/>
            <person name="Qi S."/>
        </authorList>
    </citation>
    <scope>NUCLEOTIDE SEQUENCE</scope>
    <source>
        <strain evidence="2">LMG 31456</strain>
    </source>
</reference>
<dbReference type="Proteomes" id="UP000641588">
    <property type="component" value="Unassembled WGS sequence"/>
</dbReference>
<dbReference type="Gene3D" id="3.40.50.720">
    <property type="entry name" value="NAD(P)-binding Rossmann-like Domain"/>
    <property type="match status" value="1"/>
</dbReference>
<dbReference type="Pfam" id="PF08240">
    <property type="entry name" value="ADH_N"/>
    <property type="match status" value="1"/>
</dbReference>
<accession>A0A972GL13</accession>
<evidence type="ECO:0000259" key="1">
    <source>
        <dbReference type="SMART" id="SM00829"/>
    </source>
</evidence>
<feature type="domain" description="Enoyl reductase (ER)" evidence="1">
    <location>
        <begin position="12"/>
        <end position="333"/>
    </location>
</feature>
<dbReference type="InterPro" id="IPR051397">
    <property type="entry name" value="Zn-ADH-like_protein"/>
</dbReference>
<gene>
    <name evidence="2" type="ORF">GC093_05525</name>
</gene>
<dbReference type="SUPFAM" id="SSF50129">
    <property type="entry name" value="GroES-like"/>
    <property type="match status" value="1"/>
</dbReference>
<dbReference type="AlphaFoldDB" id="A0A972GL13"/>
<name>A0A972GL13_9BACL</name>
<sequence>MLNTRVVVTQYGGSEVLNTIVEPLRMPQKGELRIKVQSAGVALADIMRREGVYPLSPTPPFTPGYDIVGVVDELGEGMRQYSKGERVGAFFDGTGGYSAYVYATPKDIFPVPESIDAAQAVAVILNYVTAYQMLHRIAKVSEGENILIHGASGGVGSALLELGKLANVNMFGTASLGKHSSVSQFGATPIDYRNDDFVQVLDRLVPEGMDAVFDPVGGANWQRSFQTLGKKGRFVGYGYTSVLGNANRDNWVNDWSVLSETKQTDKGNPAFLYSITALRKENPDWFREDVGLLFSLLEQGKINPAISHRIPLSEAAYAQQLLEKSLSIGKVVLIGL</sequence>
<dbReference type="Gene3D" id="3.90.180.10">
    <property type="entry name" value="Medium-chain alcohol dehydrogenases, catalytic domain"/>
    <property type="match status" value="1"/>
</dbReference>
<dbReference type="PANTHER" id="PTHR43677:SF4">
    <property type="entry name" value="QUINONE OXIDOREDUCTASE-LIKE PROTEIN 2"/>
    <property type="match status" value="1"/>
</dbReference>
<dbReference type="InterPro" id="IPR011032">
    <property type="entry name" value="GroES-like_sf"/>
</dbReference>
<evidence type="ECO:0000313" key="2">
    <source>
        <dbReference type="EMBL" id="NOU92689.1"/>
    </source>
</evidence>
<keyword evidence="3" id="KW-1185">Reference proteome</keyword>
<dbReference type="InterPro" id="IPR020843">
    <property type="entry name" value="ER"/>
</dbReference>